<feature type="compositionally biased region" description="Basic residues" evidence="2">
    <location>
        <begin position="501"/>
        <end position="510"/>
    </location>
</feature>
<evidence type="ECO:0000313" key="4">
    <source>
        <dbReference type="Proteomes" id="UP000756132"/>
    </source>
</evidence>
<dbReference type="KEGG" id="ffu:CLAFUR5_08398"/>
<accession>A0A9Q8P6I1</accession>
<dbReference type="RefSeq" id="XP_047759424.1">
    <property type="nucleotide sequence ID" value="XM_047907546.1"/>
</dbReference>
<feature type="coiled-coil region" evidence="1">
    <location>
        <begin position="111"/>
        <end position="138"/>
    </location>
</feature>
<reference evidence="3" key="2">
    <citation type="journal article" date="2022" name="Microb. Genom.">
        <title>A chromosome-scale genome assembly of the tomato pathogen Cladosporium fulvum reveals a compartmentalized genome architecture and the presence of a dispensable chromosome.</title>
        <authorList>
            <person name="Zaccaron A.Z."/>
            <person name="Chen L.H."/>
            <person name="Samaras A."/>
            <person name="Stergiopoulos I."/>
        </authorList>
    </citation>
    <scope>NUCLEOTIDE SEQUENCE</scope>
    <source>
        <strain evidence="3">Race5_Kim</strain>
    </source>
</reference>
<organism evidence="3 4">
    <name type="scientific">Passalora fulva</name>
    <name type="common">Tomato leaf mold</name>
    <name type="synonym">Cladosporium fulvum</name>
    <dbReference type="NCBI Taxonomy" id="5499"/>
    <lineage>
        <taxon>Eukaryota</taxon>
        <taxon>Fungi</taxon>
        <taxon>Dikarya</taxon>
        <taxon>Ascomycota</taxon>
        <taxon>Pezizomycotina</taxon>
        <taxon>Dothideomycetes</taxon>
        <taxon>Dothideomycetidae</taxon>
        <taxon>Mycosphaerellales</taxon>
        <taxon>Mycosphaerellaceae</taxon>
        <taxon>Fulvia</taxon>
    </lineage>
</organism>
<evidence type="ECO:0000256" key="2">
    <source>
        <dbReference type="SAM" id="MobiDB-lite"/>
    </source>
</evidence>
<evidence type="ECO:0000313" key="3">
    <source>
        <dbReference type="EMBL" id="UJO15058.1"/>
    </source>
</evidence>
<feature type="compositionally biased region" description="Low complexity" evidence="2">
    <location>
        <begin position="59"/>
        <end position="72"/>
    </location>
</feature>
<dbReference type="Proteomes" id="UP000756132">
    <property type="component" value="Chromosome 3"/>
</dbReference>
<evidence type="ECO:0000256" key="1">
    <source>
        <dbReference type="SAM" id="Coils"/>
    </source>
</evidence>
<proteinExistence type="predicted"/>
<feature type="region of interest" description="Disordered" evidence="2">
    <location>
        <begin position="444"/>
        <end position="510"/>
    </location>
</feature>
<gene>
    <name evidence="3" type="ORF">CLAFUR5_08398</name>
</gene>
<feature type="region of interest" description="Disordered" evidence="2">
    <location>
        <begin position="1"/>
        <end position="82"/>
    </location>
</feature>
<reference evidence="3" key="1">
    <citation type="submission" date="2021-12" db="EMBL/GenBank/DDBJ databases">
        <authorList>
            <person name="Zaccaron A."/>
            <person name="Stergiopoulos I."/>
        </authorList>
    </citation>
    <scope>NUCLEOTIDE SEQUENCE</scope>
    <source>
        <strain evidence="3">Race5_Kim</strain>
    </source>
</reference>
<keyword evidence="1" id="KW-0175">Coiled coil</keyword>
<keyword evidence="4" id="KW-1185">Reference proteome</keyword>
<dbReference type="GeneID" id="71988276"/>
<dbReference type="OrthoDB" id="3643593at2759"/>
<name>A0A9Q8P6I1_PASFU</name>
<dbReference type="AlphaFoldDB" id="A0A9Q8P6I1"/>
<sequence>MSVSRSPRPPLTSSPSGSAQYEVNTLDTVIHQEGQTRRTYQYPSDPRAVVINPRAERTSAPSSRHGWSSSRSASRKGSAHSDGTIIIDHNRKHDPRVVEMHQHTRSLEEENLKLREHVFELSAKNDQLEQELQYLQESRFQRMPDARYTPIEDSKIQHELETLRASVTRTGKRYGLTKVDRSSFKSRNDLQDLFEAVTDVASTAGGLSDSVALLEVMEQDAALPRLLFTAMLSWFVHHDFIQDPFFFASEDNEDDSTDWADFLSDALMNGCKTNLLQANVWRSDTLRHLFPSNDTDRGSQRLHEQGDALLRQAARSAAVTFAQGPARLLLHEMSDAAAKSYQDELVCLFDKAARLSVMLWRERLAFECHYLHDLATQRFSIDGREMQAHPRHLLDDPTDHRLDGRRVQIVVHPSVVGLGTHDGDRYQTTSKVLVKAVVCLDEASGDDEQGANSTRAEGIPAMPVPTIDRASFVRSPPPLPMYELDTAQDESDRWWSLSSRKEKKKKKRPT</sequence>
<protein>
    <submittedName>
        <fullName evidence="3">Uncharacterized protein</fullName>
    </submittedName>
</protein>
<dbReference type="EMBL" id="CP090165">
    <property type="protein sequence ID" value="UJO15058.1"/>
    <property type="molecule type" value="Genomic_DNA"/>
</dbReference>
<dbReference type="OMA" id="LAFECHY"/>